<accession>A0A382XS87</accession>
<feature type="non-terminal residue" evidence="1">
    <location>
        <position position="29"/>
    </location>
</feature>
<dbReference type="EMBL" id="UINC01169799">
    <property type="protein sequence ID" value="SVD73515.1"/>
    <property type="molecule type" value="Genomic_DNA"/>
</dbReference>
<dbReference type="AlphaFoldDB" id="A0A382XS87"/>
<protein>
    <submittedName>
        <fullName evidence="1">Uncharacterized protein</fullName>
    </submittedName>
</protein>
<evidence type="ECO:0000313" key="1">
    <source>
        <dbReference type="EMBL" id="SVD73515.1"/>
    </source>
</evidence>
<name>A0A382XS87_9ZZZZ</name>
<organism evidence="1">
    <name type="scientific">marine metagenome</name>
    <dbReference type="NCBI Taxonomy" id="408172"/>
    <lineage>
        <taxon>unclassified sequences</taxon>
        <taxon>metagenomes</taxon>
        <taxon>ecological metagenomes</taxon>
    </lineage>
</organism>
<sequence length="29" mass="3487">MWSITLGEFQQTNRLVDETSPYLLQHKHN</sequence>
<proteinExistence type="predicted"/>
<gene>
    <name evidence="1" type="ORF">METZ01_LOCUS426369</name>
</gene>
<reference evidence="1" key="1">
    <citation type="submission" date="2018-05" db="EMBL/GenBank/DDBJ databases">
        <authorList>
            <person name="Lanie J.A."/>
            <person name="Ng W.-L."/>
            <person name="Kazmierczak K.M."/>
            <person name="Andrzejewski T.M."/>
            <person name="Davidsen T.M."/>
            <person name="Wayne K.J."/>
            <person name="Tettelin H."/>
            <person name="Glass J.I."/>
            <person name="Rusch D."/>
            <person name="Podicherti R."/>
            <person name="Tsui H.-C.T."/>
            <person name="Winkler M.E."/>
        </authorList>
    </citation>
    <scope>NUCLEOTIDE SEQUENCE</scope>
</reference>